<gene>
    <name evidence="2" type="primary">Acey_s0272.g954</name>
    <name evidence="2" type="synonym">ASP-s0272.g954</name>
    <name evidence="2" type="ORF">Y032_0272g954</name>
</gene>
<dbReference type="AlphaFoldDB" id="A0A016S960"/>
<evidence type="ECO:0000313" key="3">
    <source>
        <dbReference type="Proteomes" id="UP000024635"/>
    </source>
</evidence>
<sequence length="244" mass="27248">MRKQHFTEYISCIIAVAAPMTCDKDKLSDELKEAVENMHNYYRRLLATGWAKNKLSSTGYAPIASKMLAVKYACDAIGEEAYTKSQNCDAAIGDPTAGRGMNKLEIKNHTMSHQEALEEAMKTWWGQLETEGLPDDLMYTDEIANAGKITEFATVRHSLNNFRIIYRGRMEYYTLFEIANELVESVGCAVTTCKKTGLTRVVCEYDKSLAPDDAVYTKAKKKPCSDCTNIQKACGKDSKEGLCV</sequence>
<dbReference type="STRING" id="53326.A0A016S960"/>
<dbReference type="SUPFAM" id="SSF55797">
    <property type="entry name" value="PR-1-like"/>
    <property type="match status" value="1"/>
</dbReference>
<evidence type="ECO:0000259" key="1">
    <source>
        <dbReference type="Pfam" id="PF00188"/>
    </source>
</evidence>
<organism evidence="2 3">
    <name type="scientific">Ancylostoma ceylanicum</name>
    <dbReference type="NCBI Taxonomy" id="53326"/>
    <lineage>
        <taxon>Eukaryota</taxon>
        <taxon>Metazoa</taxon>
        <taxon>Ecdysozoa</taxon>
        <taxon>Nematoda</taxon>
        <taxon>Chromadorea</taxon>
        <taxon>Rhabditida</taxon>
        <taxon>Rhabditina</taxon>
        <taxon>Rhabditomorpha</taxon>
        <taxon>Strongyloidea</taxon>
        <taxon>Ancylostomatidae</taxon>
        <taxon>Ancylostomatinae</taxon>
        <taxon>Ancylostoma</taxon>
    </lineage>
</organism>
<dbReference type="EMBL" id="JARK01001608">
    <property type="protein sequence ID" value="EYB86887.1"/>
    <property type="molecule type" value="Genomic_DNA"/>
</dbReference>
<feature type="domain" description="SCP" evidence="1">
    <location>
        <begin position="37"/>
        <end position="205"/>
    </location>
</feature>
<dbReference type="InterPro" id="IPR035940">
    <property type="entry name" value="CAP_sf"/>
</dbReference>
<accession>A0A016S960</accession>
<proteinExistence type="predicted"/>
<dbReference type="InterPro" id="IPR014044">
    <property type="entry name" value="CAP_dom"/>
</dbReference>
<comment type="caution">
    <text evidence="2">The sequence shown here is derived from an EMBL/GenBank/DDBJ whole genome shotgun (WGS) entry which is preliminary data.</text>
</comment>
<evidence type="ECO:0000313" key="2">
    <source>
        <dbReference type="EMBL" id="EYB86887.1"/>
    </source>
</evidence>
<dbReference type="Proteomes" id="UP000024635">
    <property type="component" value="Unassembled WGS sequence"/>
</dbReference>
<name>A0A016S960_9BILA</name>
<dbReference type="Pfam" id="PF00188">
    <property type="entry name" value="CAP"/>
    <property type="match status" value="1"/>
</dbReference>
<dbReference type="Gene3D" id="3.40.33.10">
    <property type="entry name" value="CAP"/>
    <property type="match status" value="1"/>
</dbReference>
<dbReference type="CDD" id="cd05380">
    <property type="entry name" value="CAP_euk"/>
    <property type="match status" value="1"/>
</dbReference>
<dbReference type="OrthoDB" id="5876828at2759"/>
<keyword evidence="3" id="KW-1185">Reference proteome</keyword>
<protein>
    <recommendedName>
        <fullName evidence="1">SCP domain-containing protein</fullName>
    </recommendedName>
</protein>
<reference evidence="3" key="1">
    <citation type="journal article" date="2015" name="Nat. Genet.">
        <title>The genome and transcriptome of the zoonotic hookworm Ancylostoma ceylanicum identify infection-specific gene families.</title>
        <authorList>
            <person name="Schwarz E.M."/>
            <person name="Hu Y."/>
            <person name="Antoshechkin I."/>
            <person name="Miller M.M."/>
            <person name="Sternberg P.W."/>
            <person name="Aroian R.V."/>
        </authorList>
    </citation>
    <scope>NUCLEOTIDE SEQUENCE</scope>
    <source>
        <strain evidence="3">HY135</strain>
    </source>
</reference>